<dbReference type="AlphaFoldDB" id="A0A133NAN5"/>
<dbReference type="PATRIC" id="fig|134605.3.peg.1456"/>
<dbReference type="STRING" id="134605.HMPREF3206_01471"/>
<accession>A0A133NAN5</accession>
<organism evidence="1 2">
    <name type="scientific">Fusobacterium equinum</name>
    <dbReference type="NCBI Taxonomy" id="134605"/>
    <lineage>
        <taxon>Bacteria</taxon>
        <taxon>Fusobacteriati</taxon>
        <taxon>Fusobacteriota</taxon>
        <taxon>Fusobacteriia</taxon>
        <taxon>Fusobacteriales</taxon>
        <taxon>Fusobacteriaceae</taxon>
        <taxon>Fusobacterium</taxon>
    </lineage>
</organism>
<gene>
    <name evidence="1" type="ORF">HMPREF3206_01471</name>
</gene>
<reference evidence="2" key="1">
    <citation type="submission" date="2016-01" db="EMBL/GenBank/DDBJ databases">
        <authorList>
            <person name="Mitreva M."/>
            <person name="Pepin K.H."/>
            <person name="Mihindukulasuriya K.A."/>
            <person name="Fulton R."/>
            <person name="Fronick C."/>
            <person name="O'Laughlin M."/>
            <person name="Miner T."/>
            <person name="Herter B."/>
            <person name="Rosa B.A."/>
            <person name="Cordes M."/>
            <person name="Tomlinson C."/>
            <person name="Wollam A."/>
            <person name="Palsikar V.B."/>
            <person name="Mardis E.R."/>
            <person name="Wilson R.K."/>
        </authorList>
    </citation>
    <scope>NUCLEOTIDE SEQUENCE [LARGE SCALE GENOMIC DNA]</scope>
    <source>
        <strain evidence="2">CMW8396</strain>
    </source>
</reference>
<dbReference type="Proteomes" id="UP000070617">
    <property type="component" value="Unassembled WGS sequence"/>
</dbReference>
<evidence type="ECO:0000313" key="2">
    <source>
        <dbReference type="Proteomes" id="UP000070617"/>
    </source>
</evidence>
<dbReference type="EMBL" id="LRPX01000073">
    <property type="protein sequence ID" value="KXA13313.1"/>
    <property type="molecule type" value="Genomic_DNA"/>
</dbReference>
<protein>
    <submittedName>
        <fullName evidence="1">Uncharacterized protein</fullName>
    </submittedName>
</protein>
<comment type="caution">
    <text evidence="1">The sequence shown here is derived from an EMBL/GenBank/DDBJ whole genome shotgun (WGS) entry which is preliminary data.</text>
</comment>
<proteinExistence type="predicted"/>
<name>A0A133NAN5_9FUSO</name>
<evidence type="ECO:0000313" key="1">
    <source>
        <dbReference type="EMBL" id="KXA13313.1"/>
    </source>
</evidence>
<keyword evidence="2" id="KW-1185">Reference proteome</keyword>
<sequence length="267" mass="31945">MGIFDFFKKEDKEKELVKEMGKKILSKLKKEIKSMCTLTDEEKDREENNLTGSQYWIKRNCDRVRIETLDVHTLANEFDTLINKLEFEIERNDISKENKEKLLDFIDLQALEDDLNIKRVLTTLEEKNYISIEELYEIRKIILNDIWEDGVLNKESKEQKRIDKRYKELSLSTEATFLNDVRKLKNNIEKGKLAKTNVGRFLGQVTNSVPKREKEVYKIIEKLDKNNIITLAELEFVKEKFIIYNKEFWEEQKIEAEKTLREESWGY</sequence>
<dbReference type="RefSeq" id="WP_008800919.1">
    <property type="nucleotide sequence ID" value="NZ_KQ956561.1"/>
</dbReference>